<dbReference type="EMBL" id="JDVG02000131">
    <property type="protein sequence ID" value="KFB73955.1"/>
    <property type="molecule type" value="Genomic_DNA"/>
</dbReference>
<evidence type="ECO:0000313" key="5">
    <source>
        <dbReference type="Proteomes" id="UP000020077"/>
    </source>
</evidence>
<dbReference type="Proteomes" id="UP000020077">
    <property type="component" value="Unassembled WGS sequence"/>
</dbReference>
<sequence length="177" mass="19789">MAMARYPAELVRKRCLFDGSEVTIRPINADDASIEADFVRHLSPESRYSRFMVTLNELPTTKLRYLTDVDYDKHMAFVATLPQDGKETEIGVARYIVDPNGASCEFAVAVDDAWQGSGVAGILMATLMDTARARGLTSMEGIILATNHRMLKFARQLGFTPHRDWDEPDTVHVARPL</sequence>
<dbReference type="SUPFAM" id="SSF55729">
    <property type="entry name" value="Acyl-CoA N-acyltransferases (Nat)"/>
    <property type="match status" value="1"/>
</dbReference>
<evidence type="ECO:0000259" key="3">
    <source>
        <dbReference type="PROSITE" id="PS51186"/>
    </source>
</evidence>
<comment type="caution">
    <text evidence="4">The sequence shown here is derived from an EMBL/GenBank/DDBJ whole genome shotgun (WGS) entry which is preliminary data.</text>
</comment>
<organism evidence="4 5">
    <name type="scientific">Candidatus Accumulibacter phosphatis</name>
    <dbReference type="NCBI Taxonomy" id="327160"/>
    <lineage>
        <taxon>Bacteria</taxon>
        <taxon>Pseudomonadati</taxon>
        <taxon>Pseudomonadota</taxon>
        <taxon>Betaproteobacteria</taxon>
        <taxon>Candidatus Accumulibacter</taxon>
    </lineage>
</organism>
<feature type="domain" description="N-acetyltransferase" evidence="3">
    <location>
        <begin position="22"/>
        <end position="177"/>
    </location>
</feature>
<name>A0A080M0X7_9PROT</name>
<evidence type="ECO:0000256" key="2">
    <source>
        <dbReference type="ARBA" id="ARBA00023315"/>
    </source>
</evidence>
<dbReference type="CDD" id="cd04301">
    <property type="entry name" value="NAT_SF"/>
    <property type="match status" value="1"/>
</dbReference>
<keyword evidence="1 4" id="KW-0808">Transferase</keyword>
<dbReference type="PROSITE" id="PS51186">
    <property type="entry name" value="GNAT"/>
    <property type="match status" value="1"/>
</dbReference>
<dbReference type="InterPro" id="IPR016181">
    <property type="entry name" value="Acyl_CoA_acyltransferase"/>
</dbReference>
<protein>
    <submittedName>
        <fullName evidence="4">Acetyltransferase Pat</fullName>
        <ecNumber evidence="4">2.3.1.-</ecNumber>
    </submittedName>
</protein>
<evidence type="ECO:0000313" key="4">
    <source>
        <dbReference type="EMBL" id="KFB73955.1"/>
    </source>
</evidence>
<accession>A0A080M0X7</accession>
<evidence type="ECO:0000256" key="1">
    <source>
        <dbReference type="ARBA" id="ARBA00022679"/>
    </source>
</evidence>
<dbReference type="Pfam" id="PF00583">
    <property type="entry name" value="Acetyltransf_1"/>
    <property type="match status" value="1"/>
</dbReference>
<dbReference type="PANTHER" id="PTHR43072:SF23">
    <property type="entry name" value="UPF0039 PROTEIN C11D3.02C"/>
    <property type="match status" value="1"/>
</dbReference>
<gene>
    <name evidence="4" type="ORF">AW09_000772</name>
</gene>
<reference evidence="4 5" key="1">
    <citation type="submission" date="2014-02" db="EMBL/GenBank/DDBJ databases">
        <title>Expanding our view of genomic diversity in Candidatus Accumulibacter clades.</title>
        <authorList>
            <person name="Skennerton C.T."/>
            <person name="Barr J.J."/>
            <person name="Slater F.R."/>
            <person name="Bond P.L."/>
            <person name="Tyson G.W."/>
        </authorList>
    </citation>
    <scope>NUCLEOTIDE SEQUENCE [LARGE SCALE GENOMIC DNA]</scope>
    <source>
        <strain evidence="5">BA-91</strain>
    </source>
</reference>
<dbReference type="AlphaFoldDB" id="A0A080M0X7"/>
<proteinExistence type="predicted"/>
<dbReference type="EC" id="2.3.1.-" evidence="4"/>
<dbReference type="Gene3D" id="3.40.630.30">
    <property type="match status" value="1"/>
</dbReference>
<dbReference type="InterPro" id="IPR000182">
    <property type="entry name" value="GNAT_dom"/>
</dbReference>
<dbReference type="GO" id="GO:0016747">
    <property type="term" value="F:acyltransferase activity, transferring groups other than amino-acyl groups"/>
    <property type="evidence" value="ECO:0007669"/>
    <property type="project" value="InterPro"/>
</dbReference>
<dbReference type="PANTHER" id="PTHR43072">
    <property type="entry name" value="N-ACETYLTRANSFERASE"/>
    <property type="match status" value="1"/>
</dbReference>
<keyword evidence="2 4" id="KW-0012">Acyltransferase</keyword>